<dbReference type="PROSITE" id="PS50164">
    <property type="entry name" value="GIY_YIG"/>
    <property type="match status" value="1"/>
</dbReference>
<organism evidence="3 4">
    <name type="scientific">Qipengyuania citrea LAMA 915</name>
    <dbReference type="NCBI Taxonomy" id="1306953"/>
    <lineage>
        <taxon>Bacteria</taxon>
        <taxon>Pseudomonadati</taxon>
        <taxon>Pseudomonadota</taxon>
        <taxon>Alphaproteobacteria</taxon>
        <taxon>Sphingomonadales</taxon>
        <taxon>Erythrobacteraceae</taxon>
        <taxon>Qipengyuania</taxon>
    </lineage>
</organism>
<evidence type="ECO:0000256" key="1">
    <source>
        <dbReference type="ARBA" id="ARBA00007435"/>
    </source>
</evidence>
<dbReference type="PATRIC" id="fig|1306953.7.peg.1152"/>
<dbReference type="CDD" id="cd10448">
    <property type="entry name" value="GIY-YIG_unchar_3"/>
    <property type="match status" value="1"/>
</dbReference>
<dbReference type="Proteomes" id="UP000037446">
    <property type="component" value="Unassembled WGS sequence"/>
</dbReference>
<protein>
    <submittedName>
        <fullName evidence="3">Putative endonuclease containing a URI domain</fullName>
    </submittedName>
</protein>
<dbReference type="EMBL" id="JYNE01000021">
    <property type="protein sequence ID" value="KNH02716.1"/>
    <property type="molecule type" value="Genomic_DNA"/>
</dbReference>
<dbReference type="PANTHER" id="PTHR34477:SF5">
    <property type="entry name" value="BSL5627 PROTEIN"/>
    <property type="match status" value="1"/>
</dbReference>
<evidence type="ECO:0000313" key="3">
    <source>
        <dbReference type="EMBL" id="KNH02716.1"/>
    </source>
</evidence>
<comment type="similarity">
    <text evidence="1">Belongs to the UPF0213 family.</text>
</comment>
<proteinExistence type="inferred from homology"/>
<keyword evidence="3" id="KW-0255">Endonuclease</keyword>
<feature type="domain" description="GIY-YIG" evidence="2">
    <location>
        <begin position="1"/>
        <end position="71"/>
    </location>
</feature>
<dbReference type="InterPro" id="IPR035901">
    <property type="entry name" value="GIY-YIG_endonuc_sf"/>
</dbReference>
<dbReference type="Gene3D" id="3.40.1440.10">
    <property type="entry name" value="GIY-YIG endonuclease"/>
    <property type="match status" value="1"/>
</dbReference>
<gene>
    <name evidence="3" type="ORF">J121_1123</name>
</gene>
<dbReference type="PANTHER" id="PTHR34477">
    <property type="entry name" value="UPF0213 PROTEIN YHBQ"/>
    <property type="match status" value="1"/>
</dbReference>
<dbReference type="Pfam" id="PF01541">
    <property type="entry name" value="GIY-YIG"/>
    <property type="match status" value="1"/>
</dbReference>
<name>A0A0L1KFN9_9SPHN</name>
<evidence type="ECO:0000313" key="4">
    <source>
        <dbReference type="Proteomes" id="UP000037446"/>
    </source>
</evidence>
<dbReference type="InterPro" id="IPR050190">
    <property type="entry name" value="UPF0213_domain"/>
</dbReference>
<sequence>MTDRYRGTLYVGVTSDIATRVSQHREDIGSDFCKRYGLHRLVWAERFDTIDEAITFEKRIKRWRRQWKFELIEKTNPEWEDLFETLV</sequence>
<keyword evidence="3" id="KW-0540">Nuclease</keyword>
<dbReference type="AlphaFoldDB" id="A0A0L1KFN9"/>
<accession>A0A0L1KFN9</accession>
<evidence type="ECO:0000259" key="2">
    <source>
        <dbReference type="PROSITE" id="PS50164"/>
    </source>
</evidence>
<comment type="caution">
    <text evidence="3">The sequence shown here is derived from an EMBL/GenBank/DDBJ whole genome shotgun (WGS) entry which is preliminary data.</text>
</comment>
<dbReference type="GO" id="GO:0004519">
    <property type="term" value="F:endonuclease activity"/>
    <property type="evidence" value="ECO:0007669"/>
    <property type="project" value="UniProtKB-KW"/>
</dbReference>
<dbReference type="InterPro" id="IPR000305">
    <property type="entry name" value="GIY-YIG_endonuc"/>
</dbReference>
<keyword evidence="3" id="KW-0378">Hydrolase</keyword>
<dbReference type="SUPFAM" id="SSF82771">
    <property type="entry name" value="GIY-YIG endonuclease"/>
    <property type="match status" value="1"/>
</dbReference>
<reference evidence="3" key="1">
    <citation type="submission" date="2015-02" db="EMBL/GenBank/DDBJ databases">
        <authorList>
            <person name="Chooi Y.-H."/>
        </authorList>
    </citation>
    <scope>NUCLEOTIDE SEQUENCE [LARGE SCALE GENOMIC DNA]</scope>
    <source>
        <strain evidence="3">LAMA 915</strain>
    </source>
</reference>